<keyword evidence="18" id="KW-1185">Reference proteome</keyword>
<dbReference type="EC" id="4.3.2.2" evidence="5 13"/>
<accession>A0A1V0HKP8</accession>
<keyword evidence="7 14" id="KW-0658">Purine biosynthesis</keyword>
<evidence type="ECO:0000313" key="18">
    <source>
        <dbReference type="Proteomes" id="UP000242793"/>
    </source>
</evidence>
<evidence type="ECO:0000256" key="3">
    <source>
        <dbReference type="ARBA" id="ARBA00008273"/>
    </source>
</evidence>
<dbReference type="InterPro" id="IPR047136">
    <property type="entry name" value="PurB_bact"/>
</dbReference>
<dbReference type="PROSITE" id="PS00163">
    <property type="entry name" value="FUMARATE_LYASES"/>
    <property type="match status" value="1"/>
</dbReference>
<dbReference type="CDD" id="cd01598">
    <property type="entry name" value="PurB"/>
    <property type="match status" value="1"/>
</dbReference>
<evidence type="ECO:0000256" key="1">
    <source>
        <dbReference type="ARBA" id="ARBA00004706"/>
    </source>
</evidence>
<comment type="subunit">
    <text evidence="4">Homotetramer. Residues from neighboring subunits contribute catalytic and substrate-binding residues to each active site.</text>
</comment>
<dbReference type="GO" id="GO:0070626">
    <property type="term" value="F:(S)-2-(5-amino-1-(5-phospho-D-ribosyl)imidazole-4-carboxamido) succinate lyase (fumarate-forming) activity"/>
    <property type="evidence" value="ECO:0007669"/>
    <property type="project" value="RHEA"/>
</dbReference>
<dbReference type="InterPro" id="IPR024083">
    <property type="entry name" value="Fumarase/histidase_N"/>
</dbReference>
<evidence type="ECO:0000256" key="8">
    <source>
        <dbReference type="ARBA" id="ARBA00023239"/>
    </source>
</evidence>
<dbReference type="UniPathway" id="UPA00075">
    <property type="reaction ID" value="UER00336"/>
</dbReference>
<dbReference type="Gene3D" id="1.10.40.30">
    <property type="entry name" value="Fumarase/aspartase (C-terminal domain)"/>
    <property type="match status" value="1"/>
</dbReference>
<dbReference type="PANTHER" id="PTHR43411">
    <property type="entry name" value="ADENYLOSUCCINATE LYASE"/>
    <property type="match status" value="1"/>
</dbReference>
<evidence type="ECO:0000256" key="7">
    <source>
        <dbReference type="ARBA" id="ARBA00022755"/>
    </source>
</evidence>
<comment type="catalytic activity">
    <reaction evidence="9">
        <text>(2S)-2-[5-amino-1-(5-phospho-beta-D-ribosyl)imidazole-4-carboxamido]succinate = 5-amino-1-(5-phospho-beta-D-ribosyl)imidazole-4-carboxamide + fumarate</text>
        <dbReference type="Rhea" id="RHEA:23920"/>
        <dbReference type="ChEBI" id="CHEBI:29806"/>
        <dbReference type="ChEBI" id="CHEBI:58443"/>
        <dbReference type="ChEBI" id="CHEBI:58475"/>
        <dbReference type="EC" id="4.3.2.2"/>
    </reaction>
    <physiologicalReaction direction="left-to-right" evidence="9">
        <dbReference type="Rhea" id="RHEA:23921"/>
    </physiologicalReaction>
</comment>
<dbReference type="Gene3D" id="1.10.275.10">
    <property type="entry name" value="Fumarase/aspartase (N-terminal domain)"/>
    <property type="match status" value="1"/>
</dbReference>
<evidence type="ECO:0000256" key="10">
    <source>
        <dbReference type="ARBA" id="ARBA00025012"/>
    </source>
</evidence>
<organism evidence="17 18">
    <name type="scientific">Candidatus Riesia pediculischaeffi</name>
    <dbReference type="NCBI Taxonomy" id="428411"/>
    <lineage>
        <taxon>Bacteria</taxon>
        <taxon>Pseudomonadati</taxon>
        <taxon>Pseudomonadota</taxon>
        <taxon>Gammaproteobacteria</taxon>
        <taxon>Enterobacterales</taxon>
        <taxon>Enterobacteriaceae</taxon>
        <taxon>Candidatus Riesia</taxon>
    </lineage>
</organism>
<comment type="similarity">
    <text evidence="3 14">Belongs to the lyase 1 family. Adenylosuccinate lyase subfamily.</text>
</comment>
<comment type="function">
    <text evidence="10">Catalyzes two reactions in de novo purine nucleotide biosynthesis. Catalyzes the breakdown of 5-aminoimidazole- (N-succinylocarboxamide) ribotide (SAICAR or 2-[5-amino-1-(5-phospho-beta-D-ribosyl)imidazole-4-carboxamido]succinate) to 5-aminoimidazole-4-carboxamide ribotide (AICAR or 5-amino-1-(5-phospho-beta-D-ribosyl)imidazole-4-carboxamide) and fumarate, and of adenylosuccinate (ADS or N(6)-(1,2-dicarboxyethyl)-AMP) to adenosine monophosphate (AMP) and fumarate.</text>
</comment>
<evidence type="ECO:0000256" key="2">
    <source>
        <dbReference type="ARBA" id="ARBA00004734"/>
    </source>
</evidence>
<reference evidence="17 18" key="1">
    <citation type="submission" date="2015-10" db="EMBL/GenBank/DDBJ databases">
        <title>Survey of human and primate louse endosymbionts.</title>
        <authorList>
            <person name="Boyd B.M."/>
        </authorList>
    </citation>
    <scope>NUCLEOTIDE SEQUENCE [LARGE SCALE GENOMIC DNA]</scope>
    <source>
        <strain evidence="17 18">PTSK</strain>
    </source>
</reference>
<comment type="pathway">
    <text evidence="2 14">Purine metabolism; AMP biosynthesis via de novo pathway; AMP from IMP: step 2/2.</text>
</comment>
<evidence type="ECO:0000259" key="15">
    <source>
        <dbReference type="Pfam" id="PF00206"/>
    </source>
</evidence>
<comment type="pathway">
    <text evidence="1 14">Purine metabolism; IMP biosynthesis via de novo pathway; 5-amino-1-(5-phospho-D-ribosyl)imidazole-4-carboxamide from 5-amino-1-(5-phospho-D-ribosyl)imidazole-4-carboxylate: step 2/2.</text>
</comment>
<dbReference type="GO" id="GO:0044208">
    <property type="term" value="P:'de novo' AMP biosynthetic process"/>
    <property type="evidence" value="ECO:0007669"/>
    <property type="project" value="UniProtKB-UniPathway"/>
</dbReference>
<dbReference type="Pfam" id="PF00206">
    <property type="entry name" value="Lyase_1"/>
    <property type="match status" value="1"/>
</dbReference>
<protein>
    <recommendedName>
        <fullName evidence="6 13">Adenylosuccinate lyase</fullName>
        <shortName evidence="14">ASL</shortName>
        <ecNumber evidence="5 13">4.3.2.2</ecNumber>
    </recommendedName>
    <alternativeName>
        <fullName evidence="11 14">Adenylosuccinase</fullName>
    </alternativeName>
</protein>
<dbReference type="InterPro" id="IPR020557">
    <property type="entry name" value="Fumarate_lyase_CS"/>
</dbReference>
<dbReference type="UniPathway" id="UPA00074">
    <property type="reaction ID" value="UER00132"/>
</dbReference>
<evidence type="ECO:0000256" key="14">
    <source>
        <dbReference type="RuleBase" id="RU361172"/>
    </source>
</evidence>
<dbReference type="PRINTS" id="PR00149">
    <property type="entry name" value="FUMRATELYASE"/>
</dbReference>
<dbReference type="InterPro" id="IPR022761">
    <property type="entry name" value="Fumarate_lyase_N"/>
</dbReference>
<evidence type="ECO:0000256" key="4">
    <source>
        <dbReference type="ARBA" id="ARBA00011668"/>
    </source>
</evidence>
<dbReference type="InterPro" id="IPR008948">
    <property type="entry name" value="L-Aspartase-like"/>
</dbReference>
<dbReference type="KEGG" id="rped:AOQ87_01845"/>
<dbReference type="NCBIfam" id="TIGR00928">
    <property type="entry name" value="purB"/>
    <property type="match status" value="1"/>
</dbReference>
<dbReference type="STRING" id="428411.AOQ87_01845"/>
<dbReference type="PANTHER" id="PTHR43411:SF1">
    <property type="entry name" value="ADENYLOSUCCINATE LYASE"/>
    <property type="match status" value="1"/>
</dbReference>
<evidence type="ECO:0000256" key="11">
    <source>
        <dbReference type="ARBA" id="ARBA00030717"/>
    </source>
</evidence>
<dbReference type="RefSeq" id="WP_080626603.1">
    <property type="nucleotide sequence ID" value="NZ_CP012839.1"/>
</dbReference>
<evidence type="ECO:0000256" key="13">
    <source>
        <dbReference type="NCBIfam" id="TIGR00928"/>
    </source>
</evidence>
<name>A0A1V0HKP8_9ENTR</name>
<gene>
    <name evidence="17" type="ORF">AOQ87_01845</name>
</gene>
<dbReference type="GO" id="GO:0005829">
    <property type="term" value="C:cytosol"/>
    <property type="evidence" value="ECO:0007669"/>
    <property type="project" value="TreeGrafter"/>
</dbReference>
<dbReference type="InterPro" id="IPR000362">
    <property type="entry name" value="Fumarate_lyase_fam"/>
</dbReference>
<evidence type="ECO:0000256" key="6">
    <source>
        <dbReference type="ARBA" id="ARBA00017058"/>
    </source>
</evidence>
<evidence type="ECO:0000313" key="17">
    <source>
        <dbReference type="EMBL" id="ARC53393.1"/>
    </source>
</evidence>
<proteinExistence type="inferred from homology"/>
<dbReference type="EMBL" id="CP012839">
    <property type="protein sequence ID" value="ARC53393.1"/>
    <property type="molecule type" value="Genomic_DNA"/>
</dbReference>
<dbReference type="Proteomes" id="UP000242793">
    <property type="component" value="Chromosome"/>
</dbReference>
<dbReference type="GO" id="GO:0006189">
    <property type="term" value="P:'de novo' IMP biosynthetic process"/>
    <property type="evidence" value="ECO:0007669"/>
    <property type="project" value="UniProtKB-UniPathway"/>
</dbReference>
<evidence type="ECO:0000256" key="12">
    <source>
        <dbReference type="ARBA" id="ARBA00049115"/>
    </source>
</evidence>
<comment type="catalytic activity">
    <reaction evidence="12">
        <text>N(6)-(1,2-dicarboxyethyl)-AMP = fumarate + AMP</text>
        <dbReference type="Rhea" id="RHEA:16853"/>
        <dbReference type="ChEBI" id="CHEBI:29806"/>
        <dbReference type="ChEBI" id="CHEBI:57567"/>
        <dbReference type="ChEBI" id="CHEBI:456215"/>
        <dbReference type="EC" id="4.3.2.2"/>
    </reaction>
    <physiologicalReaction direction="left-to-right" evidence="12">
        <dbReference type="Rhea" id="RHEA:16854"/>
    </physiologicalReaction>
</comment>
<dbReference type="GO" id="GO:0004018">
    <property type="term" value="F:N6-(1,2-dicarboxyethyl)AMP AMP-lyase (fumarate-forming) activity"/>
    <property type="evidence" value="ECO:0007669"/>
    <property type="project" value="UniProtKB-UniRule"/>
</dbReference>
<dbReference type="FunFam" id="1.20.200.10:FF:000004">
    <property type="entry name" value="Adenylosuccinate lyase"/>
    <property type="match status" value="1"/>
</dbReference>
<feature type="domain" description="Adenylosuccinate lyase PurB C-terminal" evidence="16">
    <location>
        <begin position="333"/>
        <end position="448"/>
    </location>
</feature>
<dbReference type="AlphaFoldDB" id="A0A1V0HKP8"/>
<dbReference type="Gene3D" id="1.20.200.10">
    <property type="entry name" value="Fumarase/aspartase (Central domain)"/>
    <property type="match status" value="1"/>
</dbReference>
<evidence type="ECO:0000259" key="16">
    <source>
        <dbReference type="Pfam" id="PF08328"/>
    </source>
</evidence>
<dbReference type="Pfam" id="PF08328">
    <property type="entry name" value="ASL_C"/>
    <property type="match status" value="1"/>
</dbReference>
<dbReference type="NCBIfam" id="NF006764">
    <property type="entry name" value="PRK09285.1"/>
    <property type="match status" value="1"/>
</dbReference>
<evidence type="ECO:0000256" key="5">
    <source>
        <dbReference type="ARBA" id="ARBA00012339"/>
    </source>
</evidence>
<sequence length="467" mass="55197">MKHSFHRLTALSPIDGRYRSKSNILRPIFSEFGLMRRRVEIEIRWFLTLSKSSEIQEVPRFEGYINDYLDQIIKDFDYFDALSIKNIEKKINHDVKAVEYFLKKKMSKFLELEKVKEFIHFACTSEDINNLAYALMIKEAREKIIIPSWKGIIEILEEIAFSHRSTPILSRTHGRPATPSTVGKEFMNVVYRMGRQLRQISKIKIYGKMNGTVGNYNAHLFAYPKVDWYKISEKFVCSFGIYWNPLTTQVEPYDYIAEIFDCIARLNTILIDFNRDMWGYICLNYFDRKIHYHEVGSSIMPYKNNPIDFENSEGNLELANALSRHIVQKVPTSRWQRDLSNSTLMRNLGVCIAHSLIAYQALNDGLKRIYVNKRNIFRELDENWQVITEAIQTILRKYGEKDPYEKLKEFSQKNEKVTRKKIIQYIDSLKIPASEKRRLKLITPKNYLGLSKKIVLKNLKKCKRYRT</sequence>
<dbReference type="InterPro" id="IPR013539">
    <property type="entry name" value="PurB_C"/>
</dbReference>
<keyword evidence="8 14" id="KW-0456">Lyase</keyword>
<evidence type="ECO:0000256" key="9">
    <source>
        <dbReference type="ARBA" id="ARBA00024477"/>
    </source>
</evidence>
<dbReference type="SUPFAM" id="SSF48557">
    <property type="entry name" value="L-aspartase-like"/>
    <property type="match status" value="1"/>
</dbReference>
<feature type="domain" description="Fumarate lyase N-terminal" evidence="15">
    <location>
        <begin position="16"/>
        <end position="314"/>
    </location>
</feature>
<dbReference type="InterPro" id="IPR004769">
    <property type="entry name" value="Pur_lyase"/>
</dbReference>